<evidence type="ECO:0000313" key="1">
    <source>
        <dbReference type="EMBL" id="PYE99905.1"/>
    </source>
</evidence>
<proteinExistence type="predicted"/>
<sequence>MRQRFMYQNMQLSLTIVDPDTVMRIFPGVDDMQMSFARDLSHPHSPN</sequence>
<protein>
    <submittedName>
        <fullName evidence="1">Uncharacterized protein</fullName>
    </submittedName>
</protein>
<reference evidence="1 2" key="1">
    <citation type="submission" date="2018-06" db="EMBL/GenBank/DDBJ databases">
        <title>Genomic Encyclopedia of Archaeal and Bacterial Type Strains, Phase II (KMG-II): from individual species to whole genera.</title>
        <authorList>
            <person name="Goeker M."/>
        </authorList>
    </citation>
    <scope>NUCLEOTIDE SEQUENCE [LARGE SCALE GENOMIC DNA]</scope>
    <source>
        <strain evidence="1 2">JCM 11668</strain>
    </source>
</reference>
<dbReference type="EMBL" id="QJTI01000036">
    <property type="protein sequence ID" value="PYE99905.1"/>
    <property type="molecule type" value="Genomic_DNA"/>
</dbReference>
<organism evidence="1 2">
    <name type="scientific">Rhodopseudomonas faecalis</name>
    <dbReference type="NCBI Taxonomy" id="99655"/>
    <lineage>
        <taxon>Bacteria</taxon>
        <taxon>Pseudomonadati</taxon>
        <taxon>Pseudomonadota</taxon>
        <taxon>Alphaproteobacteria</taxon>
        <taxon>Hyphomicrobiales</taxon>
        <taxon>Nitrobacteraceae</taxon>
        <taxon>Rhodopseudomonas</taxon>
    </lineage>
</organism>
<keyword evidence="2" id="KW-1185">Reference proteome</keyword>
<evidence type="ECO:0000313" key="2">
    <source>
        <dbReference type="Proteomes" id="UP000248148"/>
    </source>
</evidence>
<name>A0A318T6T6_9BRAD</name>
<dbReference type="AlphaFoldDB" id="A0A318T6T6"/>
<comment type="caution">
    <text evidence="1">The sequence shown here is derived from an EMBL/GenBank/DDBJ whole genome shotgun (WGS) entry which is preliminary data.</text>
</comment>
<accession>A0A318T6T6</accession>
<gene>
    <name evidence="1" type="ORF">BJ122_1369</name>
</gene>
<dbReference type="Proteomes" id="UP000248148">
    <property type="component" value="Unassembled WGS sequence"/>
</dbReference>